<dbReference type="Pfam" id="PF03051">
    <property type="entry name" value="Peptidase_C1_2"/>
    <property type="match status" value="2"/>
</dbReference>
<evidence type="ECO:0000256" key="11">
    <source>
        <dbReference type="SAM" id="MobiDB-lite"/>
    </source>
</evidence>
<accession>A0A292Q4H1</accession>
<dbReference type="GO" id="GO:0070005">
    <property type="term" value="F:cysteine-type aminopeptidase activity"/>
    <property type="evidence" value="ECO:0007669"/>
    <property type="project" value="InterPro"/>
</dbReference>
<comment type="function">
    <text evidence="9">Has aminopeptidase activity, shortening substrate peptides sequentially by 1 amino acid. Has bleomycin hydrolase activity, which can protect the cell from the toxic effects of bleomycin. Has homocysteine-thiolactonase activity, protecting the cell against homocysteine toxicity.</text>
</comment>
<protein>
    <recommendedName>
        <fullName evidence="3 9">Cysteine proteinase 1, mitochondrial</fullName>
        <ecNumber evidence="2 9">3.4.22.40</ecNumber>
    </recommendedName>
</protein>
<evidence type="ECO:0000313" key="13">
    <source>
        <dbReference type="Proteomes" id="UP001412239"/>
    </source>
</evidence>
<sequence>MGSSSSKSARPTWPTVEKFRRPALEPKMSDLTLSDTDSSEDPEPSRSLRLEAATKWEAKLLSEPKNRLALAALSTHASTAILQKPSALLHDTHVFSDQIELEGTPVTNQRSSGRCWLFASTNVFRVPIIKKYKLTGFELSQNYLFFWDKLEKANFFLEQIIDTQEEDLDGRLIQYLLQSPVGDGGQWDMVVNLVEKYGLIPQAFYPDSFNSKSSGRINWLITAKLREAALTLRSLGSSCKSGELGKYKAKVLREIFGILVLSLGVPPKPDDTFTWSFHDKDGKFRSITTTPLEFYRENTGTISYGAGVIDGVLGGGDRGGVAERFSLVNDPRNEYNRLLTVERLGNVVGGGGVKYVNVSIDVKPLQIPPHGTVPVTPQEVAMKSTAIAMIKAQRPVFFGCDVGKFAEGARGIMDTDLFDYELGYNITLCMNKAERLRTGESSMTHAMVLSGVNIVDGKPTKWRVENSWGAESGEKGYWLMSDAWFDEYCYQVVTDPAFVSNEVLNVLKQDPISLPIWDPMGSLA</sequence>
<comment type="similarity">
    <text evidence="9">Belongs to the peptidase C1 family.</text>
</comment>
<gene>
    <name evidence="12" type="ORF">GSTUAT00001221001</name>
</gene>
<feature type="active site" evidence="10">
    <location>
        <position position="445"/>
    </location>
</feature>
<keyword evidence="5 9" id="KW-0378">Hydrolase</keyword>
<dbReference type="InterPro" id="IPR004134">
    <property type="entry name" value="Peptidase_C1B"/>
</dbReference>
<evidence type="ECO:0000256" key="9">
    <source>
        <dbReference type="PIRNR" id="PIRNR005700"/>
    </source>
</evidence>
<dbReference type="SUPFAM" id="SSF54001">
    <property type="entry name" value="Cysteine proteinases"/>
    <property type="match status" value="1"/>
</dbReference>
<dbReference type="PROSITE" id="PS00139">
    <property type="entry name" value="THIOL_PROTEASE_CYS"/>
    <property type="match status" value="1"/>
</dbReference>
<dbReference type="InterPro" id="IPR038765">
    <property type="entry name" value="Papain-like_cys_pep_sf"/>
</dbReference>
<keyword evidence="13" id="KW-1185">Reference proteome</keyword>
<dbReference type="GO" id="GO:0043418">
    <property type="term" value="P:homocysteine catabolic process"/>
    <property type="evidence" value="ECO:0007669"/>
    <property type="project" value="TreeGrafter"/>
</dbReference>
<dbReference type="CDD" id="cd00585">
    <property type="entry name" value="Peptidase_C1B"/>
    <property type="match status" value="1"/>
</dbReference>
<name>A0A292Q4H1_9PEZI</name>
<dbReference type="PIRSF" id="PIRSF005700">
    <property type="entry name" value="PepC"/>
    <property type="match status" value="1"/>
</dbReference>
<feature type="active site" evidence="10">
    <location>
        <position position="466"/>
    </location>
</feature>
<evidence type="ECO:0000256" key="1">
    <source>
        <dbReference type="ARBA" id="ARBA00000423"/>
    </source>
</evidence>
<dbReference type="GO" id="GO:0006508">
    <property type="term" value="P:proteolysis"/>
    <property type="evidence" value="ECO:0007669"/>
    <property type="project" value="UniProtKB-KW"/>
</dbReference>
<feature type="region of interest" description="Disordered" evidence="11">
    <location>
        <begin position="1"/>
        <end position="47"/>
    </location>
</feature>
<keyword evidence="9" id="KW-0496">Mitochondrion</keyword>
<dbReference type="InterPro" id="IPR000169">
    <property type="entry name" value="Pept_cys_AS"/>
</dbReference>
<evidence type="ECO:0000256" key="3">
    <source>
        <dbReference type="ARBA" id="ARBA00016900"/>
    </source>
</evidence>
<keyword evidence="4 9" id="KW-0645">Protease</keyword>
<feature type="active site" evidence="10">
    <location>
        <position position="115"/>
    </location>
</feature>
<dbReference type="PANTHER" id="PTHR10363">
    <property type="entry name" value="BLEOMYCIN HYDROLASE"/>
    <property type="match status" value="1"/>
</dbReference>
<reference evidence="12" key="1">
    <citation type="submission" date="2015-10" db="EMBL/GenBank/DDBJ databases">
        <authorList>
            <person name="Regsiter A."/>
            <person name="william w."/>
        </authorList>
    </citation>
    <scope>NUCLEOTIDE SEQUENCE</scope>
    <source>
        <strain evidence="12">Montdore</strain>
    </source>
</reference>
<dbReference type="GO" id="GO:0005739">
    <property type="term" value="C:mitochondrion"/>
    <property type="evidence" value="ECO:0007669"/>
    <property type="project" value="UniProtKB-SubCell"/>
</dbReference>
<proteinExistence type="inferred from homology"/>
<dbReference type="PANTHER" id="PTHR10363:SF2">
    <property type="entry name" value="BLEOMYCIN HYDROLASE"/>
    <property type="match status" value="1"/>
</dbReference>
<keyword evidence="9" id="KW-0963">Cytoplasm</keyword>
<comment type="subunit">
    <text evidence="8">Homohexamer. Binds to nucleic acids. Binds single-stranded DNA and RNA with higher affinity than double-stranded DNA.</text>
</comment>
<comment type="catalytic activity">
    <reaction evidence="1 9">
        <text>Inactivates bleomycin B2 (a cytotoxic glycometallopeptide) by hydrolysis of a carboxyamide bond of beta-aminoalanine, but also shows general aminopeptidase activity. The specificity varies somewhat with source, but amino acid arylamides of Met, Leu and Ala are preferred.</text>
        <dbReference type="EC" id="3.4.22.40"/>
    </reaction>
</comment>
<organism evidence="12 13">
    <name type="scientific">Tuber aestivum</name>
    <name type="common">summer truffle</name>
    <dbReference type="NCBI Taxonomy" id="59557"/>
    <lineage>
        <taxon>Eukaryota</taxon>
        <taxon>Fungi</taxon>
        <taxon>Dikarya</taxon>
        <taxon>Ascomycota</taxon>
        <taxon>Pezizomycotina</taxon>
        <taxon>Pezizomycetes</taxon>
        <taxon>Pezizales</taxon>
        <taxon>Tuberaceae</taxon>
        <taxon>Tuber</taxon>
    </lineage>
</organism>
<evidence type="ECO:0000256" key="2">
    <source>
        <dbReference type="ARBA" id="ARBA00012465"/>
    </source>
</evidence>
<dbReference type="Gene3D" id="3.90.70.10">
    <property type="entry name" value="Cysteine proteinases"/>
    <property type="match status" value="2"/>
</dbReference>
<keyword evidence="6 9" id="KW-0788">Thiol protease</keyword>
<evidence type="ECO:0000256" key="4">
    <source>
        <dbReference type="ARBA" id="ARBA00022670"/>
    </source>
</evidence>
<dbReference type="EC" id="3.4.22.40" evidence="2 9"/>
<dbReference type="GO" id="GO:0004197">
    <property type="term" value="F:cysteine-type endopeptidase activity"/>
    <property type="evidence" value="ECO:0007669"/>
    <property type="project" value="UniProtKB-EC"/>
</dbReference>
<evidence type="ECO:0000256" key="5">
    <source>
        <dbReference type="ARBA" id="ARBA00022801"/>
    </source>
</evidence>
<dbReference type="AlphaFoldDB" id="A0A292Q4H1"/>
<comment type="function">
    <text evidence="7">The normal physiological role of the enzyme is unknown, but it is not essential for the viability of yeast cells. Has aminopeptidase activity, shortening substrate peptides sequentially by 1 amino acid. Has bleomycin hydrolase activity, which can protect the cell from the toxic effects of bleomycin. Has homocysteine-thiolactonase activity, protecting the cell against homocysteine toxicity. Acts as a repressor in the GAL4 regulatory system, but this does not require either the peptidase or nucleic acid-binding activities.</text>
</comment>
<comment type="subcellular location">
    <subcellularLocation>
        <location evidence="9">Mitochondrion</location>
    </subcellularLocation>
    <subcellularLocation>
        <location evidence="9">Cytoplasm</location>
    </subcellularLocation>
</comment>
<evidence type="ECO:0000313" key="12">
    <source>
        <dbReference type="EMBL" id="CUS14696.1"/>
    </source>
</evidence>
<evidence type="ECO:0000256" key="6">
    <source>
        <dbReference type="ARBA" id="ARBA00022807"/>
    </source>
</evidence>
<dbReference type="Proteomes" id="UP001412239">
    <property type="component" value="Unassembled WGS sequence"/>
</dbReference>
<evidence type="ECO:0000256" key="10">
    <source>
        <dbReference type="PIRSR" id="PIRSR005700-1"/>
    </source>
</evidence>
<dbReference type="GO" id="GO:0009636">
    <property type="term" value="P:response to toxic substance"/>
    <property type="evidence" value="ECO:0007669"/>
    <property type="project" value="TreeGrafter"/>
</dbReference>
<dbReference type="EMBL" id="LN890956">
    <property type="protein sequence ID" value="CUS14696.1"/>
    <property type="molecule type" value="Genomic_DNA"/>
</dbReference>
<feature type="compositionally biased region" description="Basic and acidic residues" evidence="11">
    <location>
        <begin position="17"/>
        <end position="28"/>
    </location>
</feature>
<evidence type="ECO:0000256" key="7">
    <source>
        <dbReference type="ARBA" id="ARBA00025347"/>
    </source>
</evidence>
<evidence type="ECO:0000256" key="8">
    <source>
        <dbReference type="ARBA" id="ARBA00026080"/>
    </source>
</evidence>